<dbReference type="AlphaFoldDB" id="A0A1R3JI99"/>
<evidence type="ECO:0000313" key="2">
    <source>
        <dbReference type="EMBL" id="OMO94533.1"/>
    </source>
</evidence>
<accession>A0A1R3JI99</accession>
<dbReference type="Proteomes" id="UP000188268">
    <property type="component" value="Unassembled WGS sequence"/>
</dbReference>
<dbReference type="PANTHER" id="PTHR33144">
    <property type="entry name" value="OS10G0409366 PROTEIN-RELATED"/>
    <property type="match status" value="1"/>
</dbReference>
<dbReference type="EMBL" id="AWWV01007825">
    <property type="protein sequence ID" value="OMO94533.1"/>
    <property type="molecule type" value="Genomic_DNA"/>
</dbReference>
<protein>
    <submittedName>
        <fullName evidence="2">Transposase, Ptta/En/Spm, plant</fullName>
    </submittedName>
</protein>
<evidence type="ECO:0000256" key="1">
    <source>
        <dbReference type="SAM" id="MobiDB-lite"/>
    </source>
</evidence>
<sequence length="235" mass="26634">MIKRIEKMKQTLLALKKKKTCHNVERGNNSPSGLVQSLGIYADADAENHENDTSDDEDNLDRLAHDLPRKTRGRTELKDIWNLGPGQELSSEFNIYNQCVDNGELEYFCGTVARNRDITPLEFDDWRLFDETEKQPSRSKIYVKYHRHKDGKPVSDEAEENLNKIQAILDNQTANGEPPEESDGLASLDGDALSQVFGPDKNGRVRGIGSGVTPKMFERSNLQALKENEQMKEKK</sequence>
<dbReference type="InterPro" id="IPR004252">
    <property type="entry name" value="Probable_transposase_24"/>
</dbReference>
<keyword evidence="3" id="KW-1185">Reference proteome</keyword>
<name>A0A1R3JI99_COCAP</name>
<proteinExistence type="predicted"/>
<dbReference type="Gramene" id="OMO94533">
    <property type="protein sequence ID" value="OMO94533"/>
    <property type="gene ID" value="CCACVL1_05940"/>
</dbReference>
<reference evidence="2 3" key="1">
    <citation type="submission" date="2013-09" db="EMBL/GenBank/DDBJ databases">
        <title>Corchorus capsularis genome sequencing.</title>
        <authorList>
            <person name="Alam M."/>
            <person name="Haque M.S."/>
            <person name="Islam M.S."/>
            <person name="Emdad E.M."/>
            <person name="Islam M.M."/>
            <person name="Ahmed B."/>
            <person name="Halim A."/>
            <person name="Hossen Q.M.M."/>
            <person name="Hossain M.Z."/>
            <person name="Ahmed R."/>
            <person name="Khan M.M."/>
            <person name="Islam R."/>
            <person name="Rashid M.M."/>
            <person name="Khan S.A."/>
            <person name="Rahman M.S."/>
            <person name="Alam M."/>
        </authorList>
    </citation>
    <scope>NUCLEOTIDE SEQUENCE [LARGE SCALE GENOMIC DNA]</scope>
    <source>
        <strain evidence="3">cv. CVL-1</strain>
        <tissue evidence="2">Whole seedling</tissue>
    </source>
</reference>
<organism evidence="2 3">
    <name type="scientific">Corchorus capsularis</name>
    <name type="common">Jute</name>
    <dbReference type="NCBI Taxonomy" id="210143"/>
    <lineage>
        <taxon>Eukaryota</taxon>
        <taxon>Viridiplantae</taxon>
        <taxon>Streptophyta</taxon>
        <taxon>Embryophyta</taxon>
        <taxon>Tracheophyta</taxon>
        <taxon>Spermatophyta</taxon>
        <taxon>Magnoliopsida</taxon>
        <taxon>eudicotyledons</taxon>
        <taxon>Gunneridae</taxon>
        <taxon>Pentapetalae</taxon>
        <taxon>rosids</taxon>
        <taxon>malvids</taxon>
        <taxon>Malvales</taxon>
        <taxon>Malvaceae</taxon>
        <taxon>Grewioideae</taxon>
        <taxon>Apeibeae</taxon>
        <taxon>Corchorus</taxon>
    </lineage>
</organism>
<feature type="region of interest" description="Disordered" evidence="1">
    <location>
        <begin position="173"/>
        <end position="235"/>
    </location>
</feature>
<comment type="caution">
    <text evidence="2">The sequence shown here is derived from an EMBL/GenBank/DDBJ whole genome shotgun (WGS) entry which is preliminary data.</text>
</comment>
<feature type="compositionally biased region" description="Basic and acidic residues" evidence="1">
    <location>
        <begin position="226"/>
        <end position="235"/>
    </location>
</feature>
<gene>
    <name evidence="2" type="ORF">CCACVL1_05940</name>
</gene>
<dbReference type="OrthoDB" id="1913335at2759"/>
<evidence type="ECO:0000313" key="3">
    <source>
        <dbReference type="Proteomes" id="UP000188268"/>
    </source>
</evidence>
<dbReference type="Pfam" id="PF03004">
    <property type="entry name" value="Transposase_24"/>
    <property type="match status" value="1"/>
</dbReference>
<dbReference type="PANTHER" id="PTHR33144:SF46">
    <property type="entry name" value="OS04G0610000 PROTEIN"/>
    <property type="match status" value="1"/>
</dbReference>